<gene>
    <name evidence="1" type="ORF">J0911_11195</name>
</gene>
<name>A0ABS3I9G5_9MICO</name>
<sequence>MAAVVAVVLGLGAGWATNYFGSGKNLAAATPQQCAAAQTAWTKAANAQTGISESEPASVRSGFIEARDAMASVDDVPAGIAEDWEAAHAFYTTVADALEAEKAGDAEGIAEAAQVASTKVDTDDMIATSKRITRYVNADCNA</sequence>
<reference evidence="2" key="1">
    <citation type="submission" date="2023-07" db="EMBL/GenBank/DDBJ databases">
        <title>Myceligenerans salitolerans sp. nov., a halotolerant actinomycete isolated from a salt lake in Xinjiang, China.</title>
        <authorList>
            <person name="Guan T."/>
        </authorList>
    </citation>
    <scope>NUCLEOTIDE SEQUENCE [LARGE SCALE GENOMIC DNA]</scope>
    <source>
        <strain evidence="2">XHU 5031</strain>
    </source>
</reference>
<dbReference type="Proteomes" id="UP000664617">
    <property type="component" value="Unassembled WGS sequence"/>
</dbReference>
<evidence type="ECO:0000313" key="2">
    <source>
        <dbReference type="Proteomes" id="UP000664617"/>
    </source>
</evidence>
<dbReference type="EMBL" id="JAFMPK010000044">
    <property type="protein sequence ID" value="MBO0609590.1"/>
    <property type="molecule type" value="Genomic_DNA"/>
</dbReference>
<evidence type="ECO:0000313" key="1">
    <source>
        <dbReference type="EMBL" id="MBO0609590.1"/>
    </source>
</evidence>
<comment type="caution">
    <text evidence="1">The sequence shown here is derived from an EMBL/GenBank/DDBJ whole genome shotgun (WGS) entry which is preliminary data.</text>
</comment>
<dbReference type="RefSeq" id="WP_207275546.1">
    <property type="nucleotide sequence ID" value="NZ_JAFMPK010000044.1"/>
</dbReference>
<accession>A0ABS3I9G5</accession>
<organism evidence="1 2">
    <name type="scientific">Myceligenerans salitolerans</name>
    <dbReference type="NCBI Taxonomy" id="1230528"/>
    <lineage>
        <taxon>Bacteria</taxon>
        <taxon>Bacillati</taxon>
        <taxon>Actinomycetota</taxon>
        <taxon>Actinomycetes</taxon>
        <taxon>Micrococcales</taxon>
        <taxon>Promicromonosporaceae</taxon>
        <taxon>Myceligenerans</taxon>
    </lineage>
</organism>
<keyword evidence="2" id="KW-1185">Reference proteome</keyword>
<protein>
    <submittedName>
        <fullName evidence="1">Uncharacterized protein</fullName>
    </submittedName>
</protein>
<proteinExistence type="predicted"/>